<dbReference type="AlphaFoldDB" id="A0A2N7S4F8"/>
<dbReference type="SUPFAM" id="SSF81301">
    <property type="entry name" value="Nucleotidyltransferase"/>
    <property type="match status" value="1"/>
</dbReference>
<dbReference type="InterPro" id="IPR007685">
    <property type="entry name" value="RelA_SpoT"/>
</dbReference>
<reference evidence="2 3" key="1">
    <citation type="journal article" date="2017" name="Elife">
        <title>Extensive horizontal gene transfer in cheese-associated bacteria.</title>
        <authorList>
            <person name="Bonham K.S."/>
            <person name="Wolfe B.E."/>
            <person name="Dutton R.J."/>
        </authorList>
    </citation>
    <scope>NUCLEOTIDE SEQUENCE [LARGE SCALE GENOMIC DNA]</scope>
    <source>
        <strain evidence="2 3">JB182</strain>
    </source>
</reference>
<dbReference type="EMBL" id="PNQX01000001">
    <property type="protein sequence ID" value="PMQ21004.1"/>
    <property type="molecule type" value="Genomic_DNA"/>
</dbReference>
<accession>A0A2N7S4F8</accession>
<protein>
    <submittedName>
        <fullName evidence="2">(P)ppGpp synthetase</fullName>
    </submittedName>
</protein>
<dbReference type="RefSeq" id="WP_102597679.1">
    <property type="nucleotide sequence ID" value="NZ_JABUYH010000005.1"/>
</dbReference>
<dbReference type="Proteomes" id="UP000235739">
    <property type="component" value="Unassembled WGS sequence"/>
</dbReference>
<dbReference type="GO" id="GO:0015969">
    <property type="term" value="P:guanosine tetraphosphate metabolic process"/>
    <property type="evidence" value="ECO:0007669"/>
    <property type="project" value="InterPro"/>
</dbReference>
<evidence type="ECO:0000313" key="3">
    <source>
        <dbReference type="Proteomes" id="UP000235739"/>
    </source>
</evidence>
<comment type="caution">
    <text evidence="2">The sequence shown here is derived from an EMBL/GenBank/DDBJ whole genome shotgun (WGS) entry which is preliminary data.</text>
</comment>
<dbReference type="PANTHER" id="PTHR41773">
    <property type="entry name" value="GTP PYROPHOSPHATASE-RELATED"/>
    <property type="match status" value="1"/>
</dbReference>
<dbReference type="InterPro" id="IPR043519">
    <property type="entry name" value="NT_sf"/>
</dbReference>
<dbReference type="Pfam" id="PF04607">
    <property type="entry name" value="RelA_SpoT"/>
    <property type="match status" value="1"/>
</dbReference>
<dbReference type="CDD" id="cd05399">
    <property type="entry name" value="NT_Rel-Spo_like"/>
    <property type="match status" value="1"/>
</dbReference>
<proteinExistence type="predicted"/>
<evidence type="ECO:0000259" key="1">
    <source>
        <dbReference type="SMART" id="SM00954"/>
    </source>
</evidence>
<gene>
    <name evidence="2" type="ORF">CIK84_05315</name>
</gene>
<dbReference type="PANTHER" id="PTHR41773:SF1">
    <property type="entry name" value="RELA_SPOT DOMAIN-CONTAINING PROTEIN"/>
    <property type="match status" value="1"/>
</dbReference>
<feature type="domain" description="RelA/SpoT" evidence="1">
    <location>
        <begin position="58"/>
        <end position="204"/>
    </location>
</feature>
<sequence length="367" mass="41883">MMDPAQGQEHDEFSEQIAAAVEQYKSVTGELNTVMSAMKAKIRRLFANSEVQPLFITGRVKSPQSFAAKASRQLKENSETAPVLEFPNPLREIHDMVGIRIIVMLPHEIQQVASLIKSHRDSFDCRSDREKDIGSVESGTYGYSSRHLLLKTRSEPIVRKFQEALGKPVVASGNFVFEVQIRTVLQHAWSEMEHDIRFKHPGEAAWNPQIDRHFTATAAMLETVEDYFTDIDELYHRLNGYHDQQGAGSEPLTGEKIGEIWQTLLPHVDRKRDDDWSWAAELLGSHGIDQTWQLAQLLDANVVTDVRAALDHRYSPGPDRLLDDVLLWRFGKDHIDKTSGGDLRREASLRRRLIQMMDYRSQPSTKE</sequence>
<evidence type="ECO:0000313" key="2">
    <source>
        <dbReference type="EMBL" id="PMQ21004.1"/>
    </source>
</evidence>
<dbReference type="Gene3D" id="3.30.460.10">
    <property type="entry name" value="Beta Polymerase, domain 2"/>
    <property type="match status" value="1"/>
</dbReference>
<organism evidence="2 3">
    <name type="scientific">Glutamicibacter arilaitensis</name>
    <dbReference type="NCBI Taxonomy" id="256701"/>
    <lineage>
        <taxon>Bacteria</taxon>
        <taxon>Bacillati</taxon>
        <taxon>Actinomycetota</taxon>
        <taxon>Actinomycetes</taxon>
        <taxon>Micrococcales</taxon>
        <taxon>Micrococcaceae</taxon>
        <taxon>Glutamicibacter</taxon>
    </lineage>
</organism>
<dbReference type="SMART" id="SM00954">
    <property type="entry name" value="RelA_SpoT"/>
    <property type="match status" value="1"/>
</dbReference>
<name>A0A2N7S4F8_9MICC</name>